<evidence type="ECO:0008006" key="4">
    <source>
        <dbReference type="Google" id="ProtNLM"/>
    </source>
</evidence>
<dbReference type="EMBL" id="CAJZAG010000014">
    <property type="protein sequence ID" value="CAG9185330.1"/>
    <property type="molecule type" value="Genomic_DNA"/>
</dbReference>
<reference evidence="2 3" key="1">
    <citation type="submission" date="2021-08" db="EMBL/GenBank/DDBJ databases">
        <authorList>
            <person name="Peeters C."/>
        </authorList>
    </citation>
    <scope>NUCLEOTIDE SEQUENCE [LARGE SCALE GENOMIC DNA]</scope>
    <source>
        <strain evidence="2 3">LMG 32289</strain>
    </source>
</reference>
<proteinExistence type="predicted"/>
<feature type="transmembrane region" description="Helical" evidence="1">
    <location>
        <begin position="195"/>
        <end position="214"/>
    </location>
</feature>
<dbReference type="Proteomes" id="UP000706525">
    <property type="component" value="Unassembled WGS sequence"/>
</dbReference>
<feature type="transmembrane region" description="Helical" evidence="1">
    <location>
        <begin position="100"/>
        <end position="122"/>
    </location>
</feature>
<feature type="transmembrane region" description="Helical" evidence="1">
    <location>
        <begin position="64"/>
        <end position="88"/>
    </location>
</feature>
<dbReference type="PANTHER" id="PTHR37314">
    <property type="entry name" value="SLR0142 PROTEIN"/>
    <property type="match status" value="1"/>
</dbReference>
<keyword evidence="1" id="KW-1133">Transmembrane helix</keyword>
<protein>
    <recommendedName>
        <fullName evidence="4">DUF1275 domain-containing protein</fullName>
    </recommendedName>
</protein>
<evidence type="ECO:0000313" key="2">
    <source>
        <dbReference type="EMBL" id="CAG9185330.1"/>
    </source>
</evidence>
<evidence type="ECO:0000313" key="3">
    <source>
        <dbReference type="Proteomes" id="UP000706525"/>
    </source>
</evidence>
<gene>
    <name evidence="2" type="ORF">LMG32289_05919</name>
</gene>
<evidence type="ECO:0000256" key="1">
    <source>
        <dbReference type="SAM" id="Phobius"/>
    </source>
</evidence>
<dbReference type="InterPro" id="IPR010699">
    <property type="entry name" value="DUF1275"/>
</dbReference>
<accession>A0ABN7ZH60</accession>
<keyword evidence="1" id="KW-0812">Transmembrane</keyword>
<dbReference type="PANTHER" id="PTHR37314:SF4">
    <property type="entry name" value="UPF0700 TRANSMEMBRANE PROTEIN YOAK"/>
    <property type="match status" value="1"/>
</dbReference>
<sequence>MPIHYLRGISARERSPSANQHLGLLLAFVAGATNAGGFLAVQQYTSHMTGIVSHIADELAVGEIVAVSAGIGAVVCFLVGASVCAVLVNWARRQRLRSEFAAPLMLESLLLLCFGLLGHAFVGHSWMFVPATVAVLCFIMGLQNALVTKVSRAEIRTTHVTGIVTDLGIELGKLFYWNLDANGEKVMANRARLRLLGALLAMFFLGGVLGALGFKHVGFVATVPLAMLVFLLAAVPVCDDLLDRLHDRRQDPSH</sequence>
<organism evidence="2 3">
    <name type="scientific">Cupriavidus pampae</name>
    <dbReference type="NCBI Taxonomy" id="659251"/>
    <lineage>
        <taxon>Bacteria</taxon>
        <taxon>Pseudomonadati</taxon>
        <taxon>Pseudomonadota</taxon>
        <taxon>Betaproteobacteria</taxon>
        <taxon>Burkholderiales</taxon>
        <taxon>Burkholderiaceae</taxon>
        <taxon>Cupriavidus</taxon>
    </lineage>
</organism>
<feature type="transmembrane region" description="Helical" evidence="1">
    <location>
        <begin position="128"/>
        <end position="147"/>
    </location>
</feature>
<keyword evidence="1" id="KW-0472">Membrane</keyword>
<feature type="transmembrane region" description="Helical" evidence="1">
    <location>
        <begin position="220"/>
        <end position="242"/>
    </location>
</feature>
<keyword evidence="3" id="KW-1185">Reference proteome</keyword>
<comment type="caution">
    <text evidence="2">The sequence shown here is derived from an EMBL/GenBank/DDBJ whole genome shotgun (WGS) entry which is preliminary data.</text>
</comment>
<feature type="transmembrane region" description="Helical" evidence="1">
    <location>
        <begin position="21"/>
        <end position="44"/>
    </location>
</feature>
<dbReference type="Pfam" id="PF06912">
    <property type="entry name" value="DUF1275"/>
    <property type="match status" value="1"/>
</dbReference>
<name>A0ABN7ZH60_9BURK</name>